<keyword evidence="6" id="KW-1185">Reference proteome</keyword>
<dbReference type="RefSeq" id="WP_256537366.1">
    <property type="nucleotide sequence ID" value="NZ_JANHOH010000001.1"/>
</dbReference>
<dbReference type="InterPro" id="IPR009057">
    <property type="entry name" value="Homeodomain-like_sf"/>
</dbReference>
<organism evidence="5 6">
    <name type="scientific">Mucilaginibacter aquariorum</name>
    <dbReference type="NCBI Taxonomy" id="2967225"/>
    <lineage>
        <taxon>Bacteria</taxon>
        <taxon>Pseudomonadati</taxon>
        <taxon>Bacteroidota</taxon>
        <taxon>Sphingobacteriia</taxon>
        <taxon>Sphingobacteriales</taxon>
        <taxon>Sphingobacteriaceae</taxon>
        <taxon>Mucilaginibacter</taxon>
    </lineage>
</organism>
<dbReference type="SUPFAM" id="SSF46689">
    <property type="entry name" value="Homeodomain-like"/>
    <property type="match status" value="2"/>
</dbReference>
<feature type="domain" description="HTH araC/xylS-type" evidence="4">
    <location>
        <begin position="158"/>
        <end position="256"/>
    </location>
</feature>
<evidence type="ECO:0000256" key="3">
    <source>
        <dbReference type="ARBA" id="ARBA00023163"/>
    </source>
</evidence>
<evidence type="ECO:0000313" key="5">
    <source>
        <dbReference type="EMBL" id="MCQ6957157.1"/>
    </source>
</evidence>
<dbReference type="Pfam" id="PF12833">
    <property type="entry name" value="HTH_18"/>
    <property type="match status" value="1"/>
</dbReference>
<keyword evidence="1" id="KW-0805">Transcription regulation</keyword>
<sequence>MQELANGQYSGNILRRAEHDGLICCHTSYLCERFNSERHYHKNAHFSFVITGYCTEKKKVETVRGPGHITFYHAGEAHQVTAVSKDSRHINVEIDAGLLKRYEITEAAIESALARPDTRFGMLRLYQGMQLGRVNEMGETFMQLVTGDLPLIKPAWIFLVEEFLRDHIGRPVSLAHLANVAGVHPVTISRYFPRFFGCTLSAYQRKLQIGKAMELMRSGRLSLTDIAFHCGFADQSHFTRTFRELTGLRPGDYRAL</sequence>
<gene>
    <name evidence="5" type="ORF">NPE20_04275</name>
</gene>
<dbReference type="InterPro" id="IPR018060">
    <property type="entry name" value="HTH_AraC"/>
</dbReference>
<evidence type="ECO:0000256" key="1">
    <source>
        <dbReference type="ARBA" id="ARBA00023015"/>
    </source>
</evidence>
<protein>
    <submittedName>
        <fullName evidence="5">AraC family transcriptional regulator</fullName>
    </submittedName>
</protein>
<accession>A0ABT1SY18</accession>
<dbReference type="PANTHER" id="PTHR46796">
    <property type="entry name" value="HTH-TYPE TRANSCRIPTIONAL ACTIVATOR RHAS-RELATED"/>
    <property type="match status" value="1"/>
</dbReference>
<evidence type="ECO:0000259" key="4">
    <source>
        <dbReference type="PROSITE" id="PS01124"/>
    </source>
</evidence>
<dbReference type="PROSITE" id="PS01124">
    <property type="entry name" value="HTH_ARAC_FAMILY_2"/>
    <property type="match status" value="1"/>
</dbReference>
<reference evidence="5 6" key="1">
    <citation type="submission" date="2022-07" db="EMBL/GenBank/DDBJ databases">
        <title>Mucilaginibacter sp. JC4.</title>
        <authorList>
            <person name="Le V."/>
            <person name="Ko S.-R."/>
            <person name="Ahn C.-Y."/>
            <person name="Oh H.-M."/>
        </authorList>
    </citation>
    <scope>NUCLEOTIDE SEQUENCE [LARGE SCALE GENOMIC DNA]</scope>
    <source>
        <strain evidence="5 6">JC4</strain>
    </source>
</reference>
<dbReference type="Proteomes" id="UP001204376">
    <property type="component" value="Unassembled WGS sequence"/>
</dbReference>
<comment type="caution">
    <text evidence="5">The sequence shown here is derived from an EMBL/GenBank/DDBJ whole genome shotgun (WGS) entry which is preliminary data.</text>
</comment>
<name>A0ABT1SY18_9SPHI</name>
<keyword evidence="3" id="KW-0804">Transcription</keyword>
<evidence type="ECO:0000256" key="2">
    <source>
        <dbReference type="ARBA" id="ARBA00023125"/>
    </source>
</evidence>
<dbReference type="PRINTS" id="PR00032">
    <property type="entry name" value="HTHARAC"/>
</dbReference>
<dbReference type="InterPro" id="IPR050204">
    <property type="entry name" value="AraC_XylS_family_regulators"/>
</dbReference>
<keyword evidence="2" id="KW-0238">DNA-binding</keyword>
<dbReference type="Gene3D" id="1.10.10.60">
    <property type="entry name" value="Homeodomain-like"/>
    <property type="match status" value="1"/>
</dbReference>
<dbReference type="InterPro" id="IPR020449">
    <property type="entry name" value="Tscrpt_reg_AraC-type_HTH"/>
</dbReference>
<dbReference type="SMART" id="SM00342">
    <property type="entry name" value="HTH_ARAC"/>
    <property type="match status" value="1"/>
</dbReference>
<dbReference type="EMBL" id="JANHOH010000001">
    <property type="protein sequence ID" value="MCQ6957157.1"/>
    <property type="molecule type" value="Genomic_DNA"/>
</dbReference>
<proteinExistence type="predicted"/>
<evidence type="ECO:0000313" key="6">
    <source>
        <dbReference type="Proteomes" id="UP001204376"/>
    </source>
</evidence>